<dbReference type="EMBL" id="CAJVQC010093080">
    <property type="protein sequence ID" value="CAG8826972.1"/>
    <property type="molecule type" value="Genomic_DNA"/>
</dbReference>
<proteinExistence type="predicted"/>
<accession>A0ACA9S588</accession>
<organism evidence="1 2">
    <name type="scientific">Racocetra persica</name>
    <dbReference type="NCBI Taxonomy" id="160502"/>
    <lineage>
        <taxon>Eukaryota</taxon>
        <taxon>Fungi</taxon>
        <taxon>Fungi incertae sedis</taxon>
        <taxon>Mucoromycota</taxon>
        <taxon>Glomeromycotina</taxon>
        <taxon>Glomeromycetes</taxon>
        <taxon>Diversisporales</taxon>
        <taxon>Gigasporaceae</taxon>
        <taxon>Racocetra</taxon>
    </lineage>
</organism>
<evidence type="ECO:0000313" key="2">
    <source>
        <dbReference type="Proteomes" id="UP000789920"/>
    </source>
</evidence>
<dbReference type="Proteomes" id="UP000789920">
    <property type="component" value="Unassembled WGS sequence"/>
</dbReference>
<reference evidence="1" key="1">
    <citation type="submission" date="2021-06" db="EMBL/GenBank/DDBJ databases">
        <authorList>
            <person name="Kallberg Y."/>
            <person name="Tangrot J."/>
            <person name="Rosling A."/>
        </authorList>
    </citation>
    <scope>NUCLEOTIDE SEQUENCE</scope>
    <source>
        <strain evidence="1">MA461A</strain>
    </source>
</reference>
<name>A0ACA9S588_9GLOM</name>
<gene>
    <name evidence="1" type="ORF">RPERSI_LOCUS26864</name>
</gene>
<feature type="non-terminal residue" evidence="1">
    <location>
        <position position="1"/>
    </location>
</feature>
<feature type="non-terminal residue" evidence="1">
    <location>
        <position position="123"/>
    </location>
</feature>
<sequence>KESDDKLKEIAVKILDTLRNVWCNPVFGDEFIKSMNEGSYVNNVIVPAIHASLSDSPFGKRAFITIKSIGRRPDVMFITKEHSITYELMYAECSKIDCTAKKKRMIELNFGAKQMMECIGLKS</sequence>
<keyword evidence="2" id="KW-1185">Reference proteome</keyword>
<comment type="caution">
    <text evidence="1">The sequence shown here is derived from an EMBL/GenBank/DDBJ whole genome shotgun (WGS) entry which is preliminary data.</text>
</comment>
<protein>
    <submittedName>
        <fullName evidence="1">15999_t:CDS:1</fullName>
    </submittedName>
</protein>
<evidence type="ECO:0000313" key="1">
    <source>
        <dbReference type="EMBL" id="CAG8826972.1"/>
    </source>
</evidence>